<sequence>MTEVNQDEMMIRTILTRMAFPGKEEERHDYLGKEYMEQGWNKQQIGVDFLVKELIVMIVEKFRHRQHQSPRRNSMNYASTNDQDDSNRENGAGESSEKNKTSTLNYDMSEKYTALQLSGDEAMAVPTSWTAVLKLLRILREVLLLSSEARECMRIWLLLSYSSCQSSNSREHVWDNSSPFSLMSTSRRVRGLDIDTLKTQTSMHLPCLRGVNFPASNKRNRTSWESQNRRQTCNSFINVLTTLSLGHHIASTRGTESCVGDDRIVEGQRSFSSIMLSPLHIIEMMAQREAILFILSHTCDAPGDSDIATKQSGRQHLIWSMWYDFLCGTVSGSIGCDDIASSSKESARKNSEAGLDRLRCDFISILDRDVDGHKRRRLYHGWSSVTDGDVVLPTDGDIVTRKRGRGQQRSKKRGRTSSIAPRKKSDCQEHHTSNPNNDLCNMKVALKAEIKSLVLRVIIQLISSSASVRRRFFQVAEAGNLHSDNRESSKPMKSTCLGRRALAIVLDELEGRTLPSLRITFPVTKSQIPIIGDNGSEVSNFSPDCDILMSLSIMRFMACLCRCSEGVELLRTQMRIADDSDGHSQWSPSAIAVAGRVLDCSVAALYRNCQDIVPRYLESQNLRFMSALWSTNLKETVSFFRALRCHVQTQRHNSERHPKGSQVVPFLSMISEQRDVIYSCLHIIFYSGSAGPHGDEVDNNTINSVRMLLEELSFDEEEEEEMKHG</sequence>
<name>A0A7S1YVZ6_9STRA</name>
<feature type="compositionally biased region" description="Basic residues" evidence="1">
    <location>
        <begin position="401"/>
        <end position="415"/>
    </location>
</feature>
<feature type="region of interest" description="Disordered" evidence="1">
    <location>
        <begin position="396"/>
        <end position="438"/>
    </location>
</feature>
<dbReference type="AlphaFoldDB" id="A0A7S1YVZ6"/>
<evidence type="ECO:0000313" key="2">
    <source>
        <dbReference type="EMBL" id="CAD9320795.1"/>
    </source>
</evidence>
<reference evidence="2" key="1">
    <citation type="submission" date="2021-01" db="EMBL/GenBank/DDBJ databases">
        <authorList>
            <person name="Corre E."/>
            <person name="Pelletier E."/>
            <person name="Niang G."/>
            <person name="Scheremetjew M."/>
            <person name="Finn R."/>
            <person name="Kale V."/>
            <person name="Holt S."/>
            <person name="Cochrane G."/>
            <person name="Meng A."/>
            <person name="Brown T."/>
            <person name="Cohen L."/>
        </authorList>
    </citation>
    <scope>NUCLEOTIDE SEQUENCE</scope>
    <source>
        <strain evidence="2">Pop2</strain>
    </source>
</reference>
<feature type="compositionally biased region" description="Basic and acidic residues" evidence="1">
    <location>
        <begin position="423"/>
        <end position="432"/>
    </location>
</feature>
<proteinExistence type="predicted"/>
<dbReference type="EMBL" id="HBGN01009595">
    <property type="protein sequence ID" value="CAD9320795.1"/>
    <property type="molecule type" value="Transcribed_RNA"/>
</dbReference>
<gene>
    <name evidence="2" type="ORF">DBRI1063_LOCUS6148</name>
</gene>
<evidence type="ECO:0000256" key="1">
    <source>
        <dbReference type="SAM" id="MobiDB-lite"/>
    </source>
</evidence>
<feature type="region of interest" description="Disordered" evidence="1">
    <location>
        <begin position="67"/>
        <end position="103"/>
    </location>
</feature>
<protein>
    <submittedName>
        <fullName evidence="2">Uncharacterized protein</fullName>
    </submittedName>
</protein>
<organism evidence="2">
    <name type="scientific">Ditylum brightwellii</name>
    <dbReference type="NCBI Taxonomy" id="49249"/>
    <lineage>
        <taxon>Eukaryota</taxon>
        <taxon>Sar</taxon>
        <taxon>Stramenopiles</taxon>
        <taxon>Ochrophyta</taxon>
        <taxon>Bacillariophyta</taxon>
        <taxon>Mediophyceae</taxon>
        <taxon>Lithodesmiophycidae</taxon>
        <taxon>Lithodesmiales</taxon>
        <taxon>Lithodesmiaceae</taxon>
        <taxon>Ditylum</taxon>
    </lineage>
</organism>
<feature type="compositionally biased region" description="Polar residues" evidence="1">
    <location>
        <begin position="71"/>
        <end position="81"/>
    </location>
</feature>
<accession>A0A7S1YVZ6</accession>